<sequence>MSLSCFDKRSIEREHERSLSQILTKINERTFFTQFKIRTKVL</sequence>
<dbReference type="EMBL" id="CACVAP010000097">
    <property type="protein sequence ID" value="CAA6821301.1"/>
    <property type="molecule type" value="Genomic_DNA"/>
</dbReference>
<proteinExistence type="predicted"/>
<evidence type="ECO:0000313" key="1">
    <source>
        <dbReference type="EMBL" id="CAA6821301.1"/>
    </source>
</evidence>
<organism evidence="1">
    <name type="scientific">uncultured Sulfurovum sp</name>
    <dbReference type="NCBI Taxonomy" id="269237"/>
    <lineage>
        <taxon>Bacteria</taxon>
        <taxon>Pseudomonadati</taxon>
        <taxon>Campylobacterota</taxon>
        <taxon>Epsilonproteobacteria</taxon>
        <taxon>Campylobacterales</taxon>
        <taxon>Sulfurovaceae</taxon>
        <taxon>Sulfurovum</taxon>
        <taxon>environmental samples</taxon>
    </lineage>
</organism>
<gene>
    <name evidence="1" type="ORF">HELGO_WM25694</name>
</gene>
<name>A0A6S6TDL0_9BACT</name>
<accession>A0A6S6TDL0</accession>
<dbReference type="AlphaFoldDB" id="A0A6S6TDL0"/>
<protein>
    <submittedName>
        <fullName evidence="1">Uncharacterized protein</fullName>
    </submittedName>
</protein>
<reference evidence="1" key="1">
    <citation type="submission" date="2020-01" db="EMBL/GenBank/DDBJ databases">
        <authorList>
            <person name="Meier V. D."/>
            <person name="Meier V D."/>
        </authorList>
    </citation>
    <scope>NUCLEOTIDE SEQUENCE</scope>
    <source>
        <strain evidence="1">HLG_WM_MAG_06</strain>
    </source>
</reference>